<evidence type="ECO:0000313" key="7">
    <source>
        <dbReference type="EMBL" id="KOH42905.1"/>
    </source>
</evidence>
<evidence type="ECO:0000259" key="5">
    <source>
        <dbReference type="Pfam" id="PF07971"/>
    </source>
</evidence>
<reference evidence="8" key="1">
    <citation type="submission" date="2015-07" db="EMBL/GenBank/DDBJ databases">
        <title>Genome sequencing of Sunxiuqinia dokdonensis strain SK.</title>
        <authorList>
            <person name="Ahn S."/>
            <person name="Kim B.-C."/>
        </authorList>
    </citation>
    <scope>NUCLEOTIDE SEQUENCE [LARGE SCALE GENOMIC DNA]</scope>
    <source>
        <strain evidence="8">SK</strain>
    </source>
</reference>
<dbReference type="Gene3D" id="1.20.1610.10">
    <property type="entry name" value="alpha-1,2-mannosidases domains"/>
    <property type="match status" value="1"/>
</dbReference>
<organism evidence="7 8">
    <name type="scientific">Sunxiuqinia dokdonensis</name>
    <dbReference type="NCBI Taxonomy" id="1409788"/>
    <lineage>
        <taxon>Bacteria</taxon>
        <taxon>Pseudomonadati</taxon>
        <taxon>Bacteroidota</taxon>
        <taxon>Bacteroidia</taxon>
        <taxon>Marinilabiliales</taxon>
        <taxon>Prolixibacteraceae</taxon>
        <taxon>Sunxiuqinia</taxon>
    </lineage>
</organism>
<dbReference type="Gene3D" id="2.70.98.10">
    <property type="match status" value="1"/>
</dbReference>
<gene>
    <name evidence="7" type="ORF">NC99_42670</name>
</gene>
<proteinExistence type="predicted"/>
<keyword evidence="8" id="KW-1185">Reference proteome</keyword>
<comment type="cofactor">
    <cofactor evidence="1">
        <name>Ca(2+)</name>
        <dbReference type="ChEBI" id="CHEBI:29108"/>
    </cofactor>
</comment>
<dbReference type="InterPro" id="IPR050883">
    <property type="entry name" value="PNGase"/>
</dbReference>
<evidence type="ECO:0000313" key="8">
    <source>
        <dbReference type="Proteomes" id="UP000036958"/>
    </source>
</evidence>
<feature type="domain" description="Glycosyl hydrolase family 92 N-terminal" evidence="6">
    <location>
        <begin position="29"/>
        <end position="271"/>
    </location>
</feature>
<dbReference type="PATRIC" id="fig|1409788.3.peg.4359"/>
<dbReference type="Gene3D" id="3.30.2080.10">
    <property type="entry name" value="GH92 mannosidase domain"/>
    <property type="match status" value="1"/>
</dbReference>
<feature type="signal peptide" evidence="4">
    <location>
        <begin position="1"/>
        <end position="20"/>
    </location>
</feature>
<dbReference type="InterPro" id="IPR005887">
    <property type="entry name" value="GH92_a_mannosidase_put"/>
</dbReference>
<dbReference type="GO" id="GO:0005975">
    <property type="term" value="P:carbohydrate metabolic process"/>
    <property type="evidence" value="ECO:0007669"/>
    <property type="project" value="InterPro"/>
</dbReference>
<dbReference type="PANTHER" id="PTHR12143">
    <property type="entry name" value="PEPTIDE N-GLYCANASE PNGASE -RELATED"/>
    <property type="match status" value="1"/>
</dbReference>
<dbReference type="EMBL" id="LGIA01000207">
    <property type="protein sequence ID" value="KOH42905.1"/>
    <property type="molecule type" value="Genomic_DNA"/>
</dbReference>
<evidence type="ECO:0000256" key="1">
    <source>
        <dbReference type="ARBA" id="ARBA00001913"/>
    </source>
</evidence>
<dbReference type="NCBIfam" id="TIGR01180">
    <property type="entry name" value="aman2_put"/>
    <property type="match status" value="1"/>
</dbReference>
<dbReference type="Pfam" id="PF17678">
    <property type="entry name" value="Glyco_hydro_92N"/>
    <property type="match status" value="1"/>
</dbReference>
<comment type="caution">
    <text evidence="7">The sequence shown here is derived from an EMBL/GenBank/DDBJ whole genome shotgun (WGS) entry which is preliminary data.</text>
</comment>
<dbReference type="GO" id="GO:0005829">
    <property type="term" value="C:cytosol"/>
    <property type="evidence" value="ECO:0007669"/>
    <property type="project" value="TreeGrafter"/>
</dbReference>
<dbReference type="Proteomes" id="UP000036958">
    <property type="component" value="Unassembled WGS sequence"/>
</dbReference>
<dbReference type="InterPro" id="IPR041371">
    <property type="entry name" value="GH92_N"/>
</dbReference>
<feature type="chain" id="PRO_5005591341" evidence="4">
    <location>
        <begin position="21"/>
        <end position="784"/>
    </location>
</feature>
<dbReference type="AlphaFoldDB" id="A0A0L8V328"/>
<dbReference type="InterPro" id="IPR014718">
    <property type="entry name" value="GH-type_carb-bd"/>
</dbReference>
<dbReference type="SUPFAM" id="SSF48208">
    <property type="entry name" value="Six-hairpin glycosidases"/>
    <property type="match status" value="1"/>
</dbReference>
<keyword evidence="3" id="KW-0106">Calcium</keyword>
<dbReference type="InterPro" id="IPR008928">
    <property type="entry name" value="6-hairpin_glycosidase_sf"/>
</dbReference>
<dbReference type="GO" id="GO:0006516">
    <property type="term" value="P:glycoprotein catabolic process"/>
    <property type="evidence" value="ECO:0007669"/>
    <property type="project" value="TreeGrafter"/>
</dbReference>
<evidence type="ECO:0000256" key="3">
    <source>
        <dbReference type="ARBA" id="ARBA00022837"/>
    </source>
</evidence>
<evidence type="ECO:0000256" key="2">
    <source>
        <dbReference type="ARBA" id="ARBA00011245"/>
    </source>
</evidence>
<feature type="domain" description="Glycosyl hydrolase family 92" evidence="5">
    <location>
        <begin position="277"/>
        <end position="772"/>
    </location>
</feature>
<keyword evidence="4" id="KW-0732">Signal</keyword>
<dbReference type="STRING" id="1409788.NC99_42670"/>
<dbReference type="Gene3D" id="1.20.1050.60">
    <property type="entry name" value="alpha-1,2-mannosidase"/>
    <property type="match status" value="1"/>
</dbReference>
<dbReference type="InterPro" id="IPR012939">
    <property type="entry name" value="Glyco_hydro_92"/>
</dbReference>
<sequence>MKRYRLLTLLLALSTLGSWAQVPNFIDEVDPNIGAAHSRWFFYTPAANPFGMAKPAASTDGHYGNKWGWEAVGYDQRHTSIESFVNFHEFQIGGVAVMPTVGNLQTIPGTLESPDEGYRSRFSRETELAQPGYYRVELDDYGVLAELTSTPRVAFHRYTFPETKQAHLIFDIGNRQGESGAVTDAFARRVSESTFEGFVQTLPEYVKNYQAGAQVKMYFVAEIDQVPAGFGTFIGEEVHASGESVQGPGCGLYFNFETEAQESVTVKIGLSYTSIANARLNLQTEAADLDFDQAKKQAQDYWNSMLGRIAVEGGQAEDRVKFYTGLYHALLGRGLASDCNGAYVKNNGAIGQIPLDEQGQPLYHHYNTDAVWGAFWNLTQLWGIAYPDYMNEFVNCQLDVYRDCGWLADGIATSKFVSGVGTNFMGQVIASAYNRGIRNYPVDLAFEAVLKNETGWQNRPEGVGKADTQVFLERGYVPYAENSAYYTGSSAVASQFSASHTLEYSFSAYAAAQMAKSLQKDTAYNELIALSSGWEKLFDPSTGFITPKDMDGNFLDSFDPYQVWRGFQEGNAFQYTFYVPHDPDGLIGKIGRDKFNERLDALFLKAQETGFGGGKTIDAFAGLENVYNHGNQPSLHISWLFNFSGAPWLTQKWVRQICDDFYGTDGIHGYGYGQDEDQGQLGAWYVMAGMGLFDVKGGSDVEPNLQLGMPLFQKVRIQLHPDYYSGTEFVIEVKGDPTKQHYIRSASLNGNSHTSFQLPWNEFIHGGHLILKASDKPNKRWGIE</sequence>
<dbReference type="Pfam" id="PF07971">
    <property type="entry name" value="Glyco_hydro_92"/>
    <property type="match status" value="1"/>
</dbReference>
<evidence type="ECO:0000256" key="4">
    <source>
        <dbReference type="SAM" id="SignalP"/>
    </source>
</evidence>
<dbReference type="GO" id="GO:0030246">
    <property type="term" value="F:carbohydrate binding"/>
    <property type="evidence" value="ECO:0007669"/>
    <property type="project" value="InterPro"/>
</dbReference>
<dbReference type="PANTHER" id="PTHR12143:SF39">
    <property type="entry name" value="SECRETED PROTEIN"/>
    <property type="match status" value="1"/>
</dbReference>
<comment type="subunit">
    <text evidence="2">Monomer.</text>
</comment>
<evidence type="ECO:0000259" key="6">
    <source>
        <dbReference type="Pfam" id="PF17678"/>
    </source>
</evidence>
<name>A0A0L8V328_9BACT</name>
<protein>
    <submittedName>
        <fullName evidence="7">Alpha-1,2-mannosidase</fullName>
    </submittedName>
</protein>
<dbReference type="OrthoDB" id="9762711at2"/>
<dbReference type="GO" id="GO:0000224">
    <property type="term" value="F:peptide-N4-(N-acetyl-beta-glucosaminyl)asparagine amidase activity"/>
    <property type="evidence" value="ECO:0007669"/>
    <property type="project" value="TreeGrafter"/>
</dbReference>
<accession>A0A0L8V328</accession>
<dbReference type="RefSeq" id="WP_053187996.1">
    <property type="nucleotide sequence ID" value="NZ_LGIA01000207.1"/>
</dbReference>